<reference evidence="2" key="1">
    <citation type="journal article" date="2022" name="Int. J. Mol. Sci.">
        <title>Draft Genome of Tanacetum Coccineum: Genomic Comparison of Closely Related Tanacetum-Family Plants.</title>
        <authorList>
            <person name="Yamashiro T."/>
            <person name="Shiraishi A."/>
            <person name="Nakayama K."/>
            <person name="Satake H."/>
        </authorList>
    </citation>
    <scope>NUCLEOTIDE SEQUENCE</scope>
</reference>
<name>A0ABQ5D8D0_9ASTR</name>
<proteinExistence type="predicted"/>
<protein>
    <submittedName>
        <fullName evidence="2">Uncharacterized protein</fullName>
    </submittedName>
</protein>
<feature type="compositionally biased region" description="Polar residues" evidence="1">
    <location>
        <begin position="116"/>
        <end position="128"/>
    </location>
</feature>
<evidence type="ECO:0000256" key="1">
    <source>
        <dbReference type="SAM" id="MobiDB-lite"/>
    </source>
</evidence>
<sequence>MSTKLSSITTRLKEKTVNWGSPVTSHSRWKKITVTEASVRGDLQLDDEEGIDCLPNATIFEELTRISSKTTAWNEFSSTMASAIIYEAVNEEMDDSLERAATTATSLDAEQDRGNINKNQSKATPNEPSSLGTSSGSGLKRQETMGDTIA</sequence>
<dbReference type="Proteomes" id="UP001151760">
    <property type="component" value="Unassembled WGS sequence"/>
</dbReference>
<evidence type="ECO:0000313" key="2">
    <source>
        <dbReference type="EMBL" id="GJT35531.1"/>
    </source>
</evidence>
<accession>A0ABQ5D8D0</accession>
<gene>
    <name evidence="2" type="ORF">Tco_0925950</name>
</gene>
<comment type="caution">
    <text evidence="2">The sequence shown here is derived from an EMBL/GenBank/DDBJ whole genome shotgun (WGS) entry which is preliminary data.</text>
</comment>
<feature type="region of interest" description="Disordered" evidence="1">
    <location>
        <begin position="94"/>
        <end position="150"/>
    </location>
</feature>
<evidence type="ECO:0000313" key="3">
    <source>
        <dbReference type="Proteomes" id="UP001151760"/>
    </source>
</evidence>
<dbReference type="EMBL" id="BQNB010015058">
    <property type="protein sequence ID" value="GJT35531.1"/>
    <property type="molecule type" value="Genomic_DNA"/>
</dbReference>
<organism evidence="2 3">
    <name type="scientific">Tanacetum coccineum</name>
    <dbReference type="NCBI Taxonomy" id="301880"/>
    <lineage>
        <taxon>Eukaryota</taxon>
        <taxon>Viridiplantae</taxon>
        <taxon>Streptophyta</taxon>
        <taxon>Embryophyta</taxon>
        <taxon>Tracheophyta</taxon>
        <taxon>Spermatophyta</taxon>
        <taxon>Magnoliopsida</taxon>
        <taxon>eudicotyledons</taxon>
        <taxon>Gunneridae</taxon>
        <taxon>Pentapetalae</taxon>
        <taxon>asterids</taxon>
        <taxon>campanulids</taxon>
        <taxon>Asterales</taxon>
        <taxon>Asteraceae</taxon>
        <taxon>Asteroideae</taxon>
        <taxon>Anthemideae</taxon>
        <taxon>Anthemidinae</taxon>
        <taxon>Tanacetum</taxon>
    </lineage>
</organism>
<keyword evidence="3" id="KW-1185">Reference proteome</keyword>
<feature type="compositionally biased region" description="Low complexity" evidence="1">
    <location>
        <begin position="129"/>
        <end position="139"/>
    </location>
</feature>
<reference evidence="2" key="2">
    <citation type="submission" date="2022-01" db="EMBL/GenBank/DDBJ databases">
        <authorList>
            <person name="Yamashiro T."/>
            <person name="Shiraishi A."/>
            <person name="Satake H."/>
            <person name="Nakayama K."/>
        </authorList>
    </citation>
    <scope>NUCLEOTIDE SEQUENCE</scope>
</reference>